<evidence type="ECO:0000313" key="8">
    <source>
        <dbReference type="EMBL" id="MBE6510747.1"/>
    </source>
</evidence>
<keyword evidence="5" id="KW-0408">Iron</keyword>
<dbReference type="PANTHER" id="PTHR36531">
    <property type="entry name" value="CRISPR-ASSOCIATED EXONUCLEASE CAS4"/>
    <property type="match status" value="1"/>
</dbReference>
<dbReference type="Proteomes" id="UP000713479">
    <property type="component" value="Unassembled WGS sequence"/>
</dbReference>
<keyword evidence="2" id="KW-0540">Nuclease</keyword>
<dbReference type="InterPro" id="IPR038726">
    <property type="entry name" value="PDDEXK_AddAB-type"/>
</dbReference>
<protein>
    <submittedName>
        <fullName evidence="8">PD-(D/E)XK nuclease family protein</fullName>
    </submittedName>
</protein>
<sequence>MRMSKSKINTYLKCPREFKYRYIDEIEMPPNEYMALGSNIHKVAEDYVIRYGDKPQMDIRYSLDLIAKTLELDVDEIDIHLNSLASFFERAFVENDYTLFSQEEYLSDETHNFNGITDIVLENPDGDLIVIDYKTGSSSSFSKCRRELGYYKMLVESNYNRNVIAAGIFFTKNNKLRLLYFDENPNKRKYMMQNELDEGLDTLYEVRKNVNEGKFPKNDQFLCRYCTYSDICFNDKD</sequence>
<evidence type="ECO:0000256" key="6">
    <source>
        <dbReference type="ARBA" id="ARBA00023014"/>
    </source>
</evidence>
<dbReference type="AlphaFoldDB" id="A0A8T3VJI2"/>
<name>A0A8T3VJI2_9EURY</name>
<proteinExistence type="predicted"/>
<organism evidence="8 9">
    <name type="scientific">Methanobrevibacter millerae</name>
    <dbReference type="NCBI Taxonomy" id="230361"/>
    <lineage>
        <taxon>Archaea</taxon>
        <taxon>Methanobacteriati</taxon>
        <taxon>Methanobacteriota</taxon>
        <taxon>Methanomada group</taxon>
        <taxon>Methanobacteria</taxon>
        <taxon>Methanobacteriales</taxon>
        <taxon>Methanobacteriaceae</taxon>
        <taxon>Methanobrevibacter</taxon>
    </lineage>
</organism>
<feature type="domain" description="PD-(D/E)XK endonuclease-like" evidence="7">
    <location>
        <begin position="2"/>
        <end position="232"/>
    </location>
</feature>
<evidence type="ECO:0000256" key="4">
    <source>
        <dbReference type="ARBA" id="ARBA00022801"/>
    </source>
</evidence>
<accession>A0A8T3VJI2</accession>
<dbReference type="GO" id="GO:0051536">
    <property type="term" value="F:iron-sulfur cluster binding"/>
    <property type="evidence" value="ECO:0007669"/>
    <property type="project" value="UniProtKB-KW"/>
</dbReference>
<evidence type="ECO:0000256" key="5">
    <source>
        <dbReference type="ARBA" id="ARBA00023004"/>
    </source>
</evidence>
<keyword evidence="6" id="KW-0411">Iron-sulfur</keyword>
<dbReference type="GO" id="GO:0046872">
    <property type="term" value="F:metal ion binding"/>
    <property type="evidence" value="ECO:0007669"/>
    <property type="project" value="UniProtKB-KW"/>
</dbReference>
<dbReference type="InterPro" id="IPR051827">
    <property type="entry name" value="Cas4_exonuclease"/>
</dbReference>
<evidence type="ECO:0000256" key="3">
    <source>
        <dbReference type="ARBA" id="ARBA00022723"/>
    </source>
</evidence>
<dbReference type="GO" id="GO:0016787">
    <property type="term" value="F:hydrolase activity"/>
    <property type="evidence" value="ECO:0007669"/>
    <property type="project" value="UniProtKB-KW"/>
</dbReference>
<evidence type="ECO:0000256" key="2">
    <source>
        <dbReference type="ARBA" id="ARBA00022722"/>
    </source>
</evidence>
<comment type="cofactor">
    <cofactor evidence="1">
        <name>[4Fe-4S] cluster</name>
        <dbReference type="ChEBI" id="CHEBI:49883"/>
    </cofactor>
</comment>
<evidence type="ECO:0000313" key="9">
    <source>
        <dbReference type="Proteomes" id="UP000713479"/>
    </source>
</evidence>
<gene>
    <name evidence="8" type="ORF">E7Z74_05725</name>
</gene>
<keyword evidence="4" id="KW-0378">Hydrolase</keyword>
<reference evidence="8" key="1">
    <citation type="submission" date="2019-04" db="EMBL/GenBank/DDBJ databases">
        <title>Evolution of Biomass-Degrading Anaerobic Consortia Revealed by Metagenomics.</title>
        <authorList>
            <person name="Peng X."/>
        </authorList>
    </citation>
    <scope>NUCLEOTIDE SEQUENCE</scope>
    <source>
        <strain evidence="8">SIG13</strain>
    </source>
</reference>
<keyword evidence="3" id="KW-0479">Metal-binding</keyword>
<evidence type="ECO:0000256" key="1">
    <source>
        <dbReference type="ARBA" id="ARBA00001966"/>
    </source>
</evidence>
<dbReference type="GO" id="GO:0004518">
    <property type="term" value="F:nuclease activity"/>
    <property type="evidence" value="ECO:0007669"/>
    <property type="project" value="UniProtKB-KW"/>
</dbReference>
<dbReference type="Pfam" id="PF12705">
    <property type="entry name" value="PDDEXK_1"/>
    <property type="match status" value="1"/>
</dbReference>
<comment type="caution">
    <text evidence="8">The sequence shown here is derived from an EMBL/GenBank/DDBJ whole genome shotgun (WGS) entry which is preliminary data.</text>
</comment>
<dbReference type="PANTHER" id="PTHR36531:SF6">
    <property type="entry name" value="DNA REPLICATION ATP-DEPENDENT HELICASE_NUCLEASE DNA2"/>
    <property type="match status" value="1"/>
</dbReference>
<evidence type="ECO:0000259" key="7">
    <source>
        <dbReference type="Pfam" id="PF12705"/>
    </source>
</evidence>
<dbReference type="InterPro" id="IPR011604">
    <property type="entry name" value="PDDEXK-like_dom_sf"/>
</dbReference>
<dbReference type="Gene3D" id="3.90.320.10">
    <property type="match status" value="1"/>
</dbReference>
<dbReference type="EMBL" id="SUTF01000006">
    <property type="protein sequence ID" value="MBE6510747.1"/>
    <property type="molecule type" value="Genomic_DNA"/>
</dbReference>